<dbReference type="GeneID" id="22588426"/>
<dbReference type="EMBL" id="KN275993">
    <property type="protein sequence ID" value="KGM91397.1"/>
    <property type="molecule type" value="Genomic_DNA"/>
</dbReference>
<dbReference type="AlphaFoldDB" id="A0A0A0HRX0"/>
<protein>
    <submittedName>
        <fullName evidence="2">Uncharacterized protein</fullName>
    </submittedName>
</protein>
<dbReference type="KEGG" id="pbn:PADG_12529"/>
<accession>A0A0A0HRX0</accession>
<evidence type="ECO:0000256" key="1">
    <source>
        <dbReference type="SAM" id="MobiDB-lite"/>
    </source>
</evidence>
<feature type="compositionally biased region" description="Basic and acidic residues" evidence="1">
    <location>
        <begin position="1"/>
        <end position="22"/>
    </location>
</feature>
<gene>
    <name evidence="2" type="ORF">PADG_12529</name>
</gene>
<organism evidence="2 3">
    <name type="scientific">Paracoccidioides brasiliensis (strain Pb18)</name>
    <dbReference type="NCBI Taxonomy" id="502780"/>
    <lineage>
        <taxon>Eukaryota</taxon>
        <taxon>Fungi</taxon>
        <taxon>Dikarya</taxon>
        <taxon>Ascomycota</taxon>
        <taxon>Pezizomycotina</taxon>
        <taxon>Eurotiomycetes</taxon>
        <taxon>Eurotiomycetidae</taxon>
        <taxon>Onygenales</taxon>
        <taxon>Ajellomycetaceae</taxon>
        <taxon>Paracoccidioides</taxon>
    </lineage>
</organism>
<dbReference type="HOGENOM" id="CLU_2469732_0_0_1"/>
<dbReference type="RefSeq" id="XP_010764023.1">
    <property type="nucleotide sequence ID" value="XM_010765721.1"/>
</dbReference>
<keyword evidence="3" id="KW-1185">Reference proteome</keyword>
<evidence type="ECO:0000313" key="3">
    <source>
        <dbReference type="Proteomes" id="UP000001628"/>
    </source>
</evidence>
<sequence>MAETREPARETGRPGETREKLEGTATTKQQAGGWLTAMAIGVAAAAGSQQQLGNRHRAMGTDWAAVAVRRTRCSNSLTGRTTTAGGSG</sequence>
<feature type="region of interest" description="Disordered" evidence="1">
    <location>
        <begin position="1"/>
        <end position="30"/>
    </location>
</feature>
<evidence type="ECO:0000313" key="2">
    <source>
        <dbReference type="EMBL" id="KGM91397.1"/>
    </source>
</evidence>
<reference evidence="2 3" key="1">
    <citation type="journal article" date="2011" name="PLoS Genet.">
        <title>Comparative genomic analysis of human fungal pathogens causing paracoccidioidomycosis.</title>
        <authorList>
            <person name="Desjardins C.A."/>
            <person name="Champion M.D."/>
            <person name="Holder J.W."/>
            <person name="Muszewska A."/>
            <person name="Goldberg J."/>
            <person name="Bailao A.M."/>
            <person name="Brigido M.M."/>
            <person name="Ferreira M.E."/>
            <person name="Garcia A.M."/>
            <person name="Grynberg M."/>
            <person name="Gujja S."/>
            <person name="Heiman D.I."/>
            <person name="Henn M.R."/>
            <person name="Kodira C.D."/>
            <person name="Leon-Narvaez H."/>
            <person name="Longo L.V."/>
            <person name="Ma L.J."/>
            <person name="Malavazi I."/>
            <person name="Matsuo A.L."/>
            <person name="Morais F.V."/>
            <person name="Pereira M."/>
            <person name="Rodriguez-Brito S."/>
            <person name="Sakthikumar S."/>
            <person name="Salem-Izacc S.M."/>
            <person name="Sykes S.M."/>
            <person name="Teixeira M.M."/>
            <person name="Vallejo M.C."/>
            <person name="Walter M.E."/>
            <person name="Yandava C."/>
            <person name="Young S."/>
            <person name="Zeng Q."/>
            <person name="Zucker J."/>
            <person name="Felipe M.S."/>
            <person name="Goldman G.H."/>
            <person name="Haas B.J."/>
            <person name="McEwen J.G."/>
            <person name="Nino-Vega G."/>
            <person name="Puccia R."/>
            <person name="San-Blas G."/>
            <person name="Soares C.M."/>
            <person name="Birren B.W."/>
            <person name="Cuomo C.A."/>
        </authorList>
    </citation>
    <scope>NUCLEOTIDE SEQUENCE [LARGE SCALE GENOMIC DNA]</scope>
    <source>
        <strain evidence="2 3">Pb18</strain>
    </source>
</reference>
<dbReference type="VEuPathDB" id="FungiDB:PADG_12529"/>
<dbReference type="InParanoid" id="A0A0A0HRX0"/>
<dbReference type="Proteomes" id="UP000001628">
    <property type="component" value="Unassembled WGS sequence"/>
</dbReference>
<proteinExistence type="predicted"/>
<name>A0A0A0HRX0_PARBD</name>